<dbReference type="Pfam" id="PF00589">
    <property type="entry name" value="Phage_integrase"/>
    <property type="match status" value="1"/>
</dbReference>
<dbReference type="Proteomes" id="UP000188929">
    <property type="component" value="Unassembled WGS sequence"/>
</dbReference>
<dbReference type="PANTHER" id="PTHR30349:SF81">
    <property type="entry name" value="TYROSINE RECOMBINASE XERC"/>
    <property type="match status" value="1"/>
</dbReference>
<dbReference type="SUPFAM" id="SSF56349">
    <property type="entry name" value="DNA breaking-rejoining enzymes"/>
    <property type="match status" value="1"/>
</dbReference>
<dbReference type="AlphaFoldDB" id="A0A1V2I3S5"/>
<dbReference type="EMBL" id="MOMC01000062">
    <property type="protein sequence ID" value="ONH25225.1"/>
    <property type="molecule type" value="Genomic_DNA"/>
</dbReference>
<keyword evidence="4" id="KW-1185">Reference proteome</keyword>
<evidence type="ECO:0000313" key="4">
    <source>
        <dbReference type="Proteomes" id="UP000188929"/>
    </source>
</evidence>
<evidence type="ECO:0000259" key="2">
    <source>
        <dbReference type="PROSITE" id="PS51898"/>
    </source>
</evidence>
<dbReference type="OrthoDB" id="3698359at2"/>
<dbReference type="InterPro" id="IPR013762">
    <property type="entry name" value="Integrase-like_cat_sf"/>
</dbReference>
<dbReference type="PROSITE" id="PS51898">
    <property type="entry name" value="TYR_RECOMBINASE"/>
    <property type="match status" value="1"/>
</dbReference>
<reference evidence="4" key="1">
    <citation type="submission" date="2016-10" db="EMBL/GenBank/DDBJ databases">
        <title>Frankia sp. NRRL B-16386 Genome sequencing.</title>
        <authorList>
            <person name="Ghodhbane-Gtari F."/>
            <person name="Swanson E."/>
            <person name="Gueddou A."/>
            <person name="Hezbri K."/>
            <person name="Ktari K."/>
            <person name="Nouioui I."/>
            <person name="Morris K."/>
            <person name="Simpson S."/>
            <person name="Abebe-Akele F."/>
            <person name="Thomas K."/>
            <person name="Gtari M."/>
            <person name="Tisa L.S."/>
        </authorList>
    </citation>
    <scope>NUCLEOTIDE SEQUENCE [LARGE SCALE GENOMIC DNA]</scope>
    <source>
        <strain evidence="4">NRRL B-16386</strain>
    </source>
</reference>
<dbReference type="GO" id="GO:0006310">
    <property type="term" value="P:DNA recombination"/>
    <property type="evidence" value="ECO:0007669"/>
    <property type="project" value="UniProtKB-KW"/>
</dbReference>
<dbReference type="InterPro" id="IPR011010">
    <property type="entry name" value="DNA_brk_join_enz"/>
</dbReference>
<accession>A0A1V2I3S5</accession>
<proteinExistence type="predicted"/>
<comment type="caution">
    <text evidence="3">The sequence shown here is derived from an EMBL/GenBank/DDBJ whole genome shotgun (WGS) entry which is preliminary data.</text>
</comment>
<dbReference type="GO" id="GO:0003677">
    <property type="term" value="F:DNA binding"/>
    <property type="evidence" value="ECO:0007669"/>
    <property type="project" value="InterPro"/>
</dbReference>
<dbReference type="PANTHER" id="PTHR30349">
    <property type="entry name" value="PHAGE INTEGRASE-RELATED"/>
    <property type="match status" value="1"/>
</dbReference>
<evidence type="ECO:0000256" key="1">
    <source>
        <dbReference type="ARBA" id="ARBA00023172"/>
    </source>
</evidence>
<dbReference type="InterPro" id="IPR002104">
    <property type="entry name" value="Integrase_catalytic"/>
</dbReference>
<gene>
    <name evidence="3" type="ORF">BL253_28055</name>
</gene>
<protein>
    <submittedName>
        <fullName evidence="3">Integrase</fullName>
    </submittedName>
</protein>
<dbReference type="STRING" id="1834516.BL253_28055"/>
<feature type="domain" description="Tyr recombinase" evidence="2">
    <location>
        <begin position="137"/>
        <end position="346"/>
    </location>
</feature>
<dbReference type="GO" id="GO:0015074">
    <property type="term" value="P:DNA integration"/>
    <property type="evidence" value="ECO:0007669"/>
    <property type="project" value="InterPro"/>
</dbReference>
<dbReference type="InterPro" id="IPR050090">
    <property type="entry name" value="Tyrosine_recombinase_XerCD"/>
</dbReference>
<organism evidence="3 4">
    <name type="scientific">Pseudofrankia asymbiotica</name>
    <dbReference type="NCBI Taxonomy" id="1834516"/>
    <lineage>
        <taxon>Bacteria</taxon>
        <taxon>Bacillati</taxon>
        <taxon>Actinomycetota</taxon>
        <taxon>Actinomycetes</taxon>
        <taxon>Frankiales</taxon>
        <taxon>Frankiaceae</taxon>
        <taxon>Pseudofrankia</taxon>
    </lineage>
</organism>
<evidence type="ECO:0000313" key="3">
    <source>
        <dbReference type="EMBL" id="ONH25225.1"/>
    </source>
</evidence>
<dbReference type="Gene3D" id="1.10.443.10">
    <property type="entry name" value="Intergrase catalytic core"/>
    <property type="match status" value="1"/>
</dbReference>
<keyword evidence="1" id="KW-0233">DNA recombination</keyword>
<dbReference type="RefSeq" id="WP_076820394.1">
    <property type="nucleotide sequence ID" value="NZ_MOMC01000062.1"/>
</dbReference>
<sequence length="362" mass="41658">MALAIVRSIDAPRSVRTEQEREDFEQELVDQYLLASLGAGNGDGWVAQDRAVIFEFTRFLDGPVWKAQPRDADRFLVHQRRDLGRARQTVQQKAWAVGRFFDFLIDRYQADIHALTGCVVSQPIDEHNRPAKADYGVARVPPSDEEVEALFAGWRDSLGHARKFLTAARDYLAASLWRRAGLRIQETYMLDIRDWRRDLGEFGKLHIRFGKGSRGRGPKTRLVPAINAVADLLDWWMVDVRHQFGDDWNAPDAPLLPGERRDPHSGFCRRACDQSLRDGLAAATRRWLPGWEGRLTPHTLRHYCASSLYSRGMDLKAIQEILGHEWLSTTTRYIHVQSDHIEQAWAISNRRIEERLGQLEER</sequence>
<name>A0A1V2I3S5_9ACTN</name>